<dbReference type="PANTHER" id="PTHR46869">
    <property type="entry name" value="C2H2-LIKE ZINC FINGER PROTEIN"/>
    <property type="match status" value="1"/>
</dbReference>
<dbReference type="SUPFAM" id="SSF57667">
    <property type="entry name" value="beta-beta-alpha zinc fingers"/>
    <property type="match status" value="2"/>
</dbReference>
<dbReference type="EMBL" id="JABWDY010033785">
    <property type="protein sequence ID" value="KAF5183216.1"/>
    <property type="molecule type" value="Genomic_DNA"/>
</dbReference>
<feature type="compositionally biased region" description="Low complexity" evidence="2">
    <location>
        <begin position="49"/>
        <end position="61"/>
    </location>
</feature>
<comment type="caution">
    <text evidence="4">The sequence shown here is derived from an EMBL/GenBank/DDBJ whole genome shotgun (WGS) entry which is preliminary data.</text>
</comment>
<dbReference type="GO" id="GO:0008270">
    <property type="term" value="F:zinc ion binding"/>
    <property type="evidence" value="ECO:0007669"/>
    <property type="project" value="UniProtKB-KW"/>
</dbReference>
<dbReference type="PANTHER" id="PTHR46869:SF6">
    <property type="entry name" value="C2H2-TYPE DOMAIN-CONTAINING PROTEIN"/>
    <property type="match status" value="1"/>
</dbReference>
<feature type="region of interest" description="Disordered" evidence="2">
    <location>
        <begin position="25"/>
        <end position="61"/>
    </location>
</feature>
<dbReference type="AlphaFoldDB" id="A0A7J6VDP1"/>
<feature type="domain" description="C2H2-type" evidence="3">
    <location>
        <begin position="395"/>
        <end position="422"/>
    </location>
</feature>
<keyword evidence="1" id="KW-0479">Metal-binding</keyword>
<evidence type="ECO:0000259" key="3">
    <source>
        <dbReference type="PROSITE" id="PS50157"/>
    </source>
</evidence>
<dbReference type="PROSITE" id="PS50157">
    <property type="entry name" value="ZINC_FINGER_C2H2_2"/>
    <property type="match status" value="4"/>
</dbReference>
<keyword evidence="1" id="KW-0862">Zinc</keyword>
<evidence type="ECO:0000256" key="1">
    <source>
        <dbReference type="PROSITE-ProRule" id="PRU00042"/>
    </source>
</evidence>
<evidence type="ECO:0000313" key="5">
    <source>
        <dbReference type="Proteomes" id="UP000554482"/>
    </source>
</evidence>
<dbReference type="Gene3D" id="3.30.160.60">
    <property type="entry name" value="Classic Zinc Finger"/>
    <property type="match status" value="2"/>
</dbReference>
<keyword evidence="1" id="KW-0863">Zinc-finger</keyword>
<evidence type="ECO:0000256" key="2">
    <source>
        <dbReference type="SAM" id="MobiDB-lite"/>
    </source>
</evidence>
<dbReference type="OrthoDB" id="9451254at2759"/>
<accession>A0A7J6VDP1</accession>
<feature type="domain" description="C2H2-type" evidence="3">
    <location>
        <begin position="9"/>
        <end position="36"/>
    </location>
</feature>
<dbReference type="Pfam" id="PF13912">
    <property type="entry name" value="zf-C2H2_6"/>
    <property type="match status" value="4"/>
</dbReference>
<dbReference type="Proteomes" id="UP000554482">
    <property type="component" value="Unassembled WGS sequence"/>
</dbReference>
<feature type="domain" description="C2H2-type" evidence="3">
    <location>
        <begin position="481"/>
        <end position="508"/>
    </location>
</feature>
<dbReference type="PROSITE" id="PS00028">
    <property type="entry name" value="ZINC_FINGER_C2H2_1"/>
    <property type="match status" value="4"/>
</dbReference>
<evidence type="ECO:0000313" key="4">
    <source>
        <dbReference type="EMBL" id="KAF5183216.1"/>
    </source>
</evidence>
<dbReference type="SMART" id="SM00355">
    <property type="entry name" value="ZnF_C2H2"/>
    <property type="match status" value="4"/>
</dbReference>
<gene>
    <name evidence="4" type="ORF">FRX31_027197</name>
</gene>
<keyword evidence="5" id="KW-1185">Reference proteome</keyword>
<feature type="domain" description="C2H2-type" evidence="3">
    <location>
        <begin position="101"/>
        <end position="128"/>
    </location>
</feature>
<feature type="region of interest" description="Disordered" evidence="2">
    <location>
        <begin position="434"/>
        <end position="471"/>
    </location>
</feature>
<protein>
    <submittedName>
        <fullName evidence="4">Zinc finger protein zat9</fullName>
    </submittedName>
</protein>
<feature type="compositionally biased region" description="Basic and acidic residues" evidence="2">
    <location>
        <begin position="36"/>
        <end position="47"/>
    </location>
</feature>
<name>A0A7J6VDP1_THATH</name>
<sequence length="567" mass="63622">MEEDQEQKHVCKFCKKQFPCGRSLGGHMRTHMRNTPSEKKDKLEKQKASSSSINGESSRNNNTNYLVEFDAGGHVGYGLRENPKKTWRLSDSIDDTLKQEKFCKECGKGFQSWKALFGHMRCHSERERVSGSLEDDSWIMDSQSDTETAAPRRRKRSTRTRYKNTTTVTVSSSISFANTSSSASEIEQEQEEVAMCLMMLSRDVGYWGGLNSLAESSDNNSVVVEVGSSTILKRKTFHREDYNVEHSVKTRKVKDKNLKCILLESGKAQFARKGSDFGNFGVLRNGFKKLESDVSVNGSVGEYKFKKPKCDDEEGFEVSNVNLGKCSYSKNRVKCTEAELRKDFVKEVDDQLDSECGKYNSAKRTRLDVSDSKMEKESPKKLKCDTMDSPSKGKYECTACNKTFHSYQALGGHRASHKRMNGCFTSKTESSETTIAANASPDSKTESKLMKSCSTESPIEIEGPSSCAETSYVSPSKKNKHECPVCFKVFASGQALGGHKRCHVFEASEARRNQTLVIPQQLPEIRDLLDLNLPAPVEEDTTAHIGFNPWWIGNNHQHEQAVGLIFN</sequence>
<proteinExistence type="predicted"/>
<reference evidence="4 5" key="1">
    <citation type="submission" date="2020-06" db="EMBL/GenBank/DDBJ databases">
        <title>Transcriptomic and genomic resources for Thalictrum thalictroides and T. hernandezii: Facilitating candidate gene discovery in an emerging model plant lineage.</title>
        <authorList>
            <person name="Arias T."/>
            <person name="Riano-Pachon D.M."/>
            <person name="Di Stilio V.S."/>
        </authorList>
    </citation>
    <scope>NUCLEOTIDE SEQUENCE [LARGE SCALE GENOMIC DNA]</scope>
    <source>
        <strain evidence="5">cv. WT478/WT964</strain>
        <tissue evidence="4">Leaves</tissue>
    </source>
</reference>
<dbReference type="InterPro" id="IPR036236">
    <property type="entry name" value="Znf_C2H2_sf"/>
</dbReference>
<organism evidence="4 5">
    <name type="scientific">Thalictrum thalictroides</name>
    <name type="common">Rue-anemone</name>
    <name type="synonym">Anemone thalictroides</name>
    <dbReference type="NCBI Taxonomy" id="46969"/>
    <lineage>
        <taxon>Eukaryota</taxon>
        <taxon>Viridiplantae</taxon>
        <taxon>Streptophyta</taxon>
        <taxon>Embryophyta</taxon>
        <taxon>Tracheophyta</taxon>
        <taxon>Spermatophyta</taxon>
        <taxon>Magnoliopsida</taxon>
        <taxon>Ranunculales</taxon>
        <taxon>Ranunculaceae</taxon>
        <taxon>Thalictroideae</taxon>
        <taxon>Thalictrum</taxon>
    </lineage>
</organism>
<dbReference type="InterPro" id="IPR013087">
    <property type="entry name" value="Znf_C2H2_type"/>
</dbReference>